<dbReference type="OrthoDB" id="66776at2"/>
<dbReference type="PANTHER" id="PTHR43328:SF1">
    <property type="entry name" value="N-ACETYLTRANSFERASE DOMAIN-CONTAINING PROTEIN"/>
    <property type="match status" value="1"/>
</dbReference>
<dbReference type="SUPFAM" id="SSF55729">
    <property type="entry name" value="Acyl-CoA N-acyltransferases (Nat)"/>
    <property type="match status" value="1"/>
</dbReference>
<dbReference type="RefSeq" id="WP_123164805.1">
    <property type="nucleotide sequence ID" value="NZ_RIAX01000003.1"/>
</dbReference>
<dbReference type="InterPro" id="IPR000182">
    <property type="entry name" value="GNAT_dom"/>
</dbReference>
<dbReference type="Gene3D" id="3.40.630.30">
    <property type="match status" value="1"/>
</dbReference>
<evidence type="ECO:0000259" key="1">
    <source>
        <dbReference type="PROSITE" id="PS51186"/>
    </source>
</evidence>
<dbReference type="EMBL" id="RIAX01000003">
    <property type="protein sequence ID" value="RNF40296.1"/>
    <property type="molecule type" value="Genomic_DNA"/>
</dbReference>
<keyword evidence="3" id="KW-1185">Reference proteome</keyword>
<evidence type="ECO:0000313" key="3">
    <source>
        <dbReference type="Proteomes" id="UP000275473"/>
    </source>
</evidence>
<protein>
    <submittedName>
        <fullName evidence="2">GNAT family N-acetyltransferase</fullName>
    </submittedName>
</protein>
<keyword evidence="2" id="KW-0808">Transferase</keyword>
<dbReference type="PANTHER" id="PTHR43328">
    <property type="entry name" value="ACETYLTRANSFERASE-RELATED"/>
    <property type="match status" value="1"/>
</dbReference>
<dbReference type="PROSITE" id="PS51186">
    <property type="entry name" value="GNAT"/>
    <property type="match status" value="1"/>
</dbReference>
<reference evidence="2 3" key="1">
    <citation type="journal article" date="2018" name="Int. J. Syst. Evol. Microbiol.">
        <title>Planococcus salinus sp. nov., a moderately halophilic bacterium isolated from a saline-alkali soil.</title>
        <authorList>
            <person name="Gan L."/>
        </authorList>
    </citation>
    <scope>NUCLEOTIDE SEQUENCE [LARGE SCALE GENOMIC DNA]</scope>
    <source>
        <strain evidence="2 3">LCB217</strain>
    </source>
</reference>
<dbReference type="GO" id="GO:0016747">
    <property type="term" value="F:acyltransferase activity, transferring groups other than amino-acyl groups"/>
    <property type="evidence" value="ECO:0007669"/>
    <property type="project" value="InterPro"/>
</dbReference>
<name>A0A3M8P9C0_9BACL</name>
<sequence>MIKRKEVSLHSYTSEVTVKYDLPSDQLEFTGLPQDIIKRDAENPLKHLIVIKARNEVAGFFELDESSDRQKYTDNPKALLLRGFSVNPKFQGRGIATGSLYALPEFMKREFPAFNEVVIGVNARNTPAQTLYRQAGFEDTGRRILSRTKGEQIVMCIRVTEKTESI</sequence>
<evidence type="ECO:0000313" key="2">
    <source>
        <dbReference type="EMBL" id="RNF40296.1"/>
    </source>
</evidence>
<dbReference type="InterPro" id="IPR016181">
    <property type="entry name" value="Acyl_CoA_acyltransferase"/>
</dbReference>
<dbReference type="Proteomes" id="UP000275473">
    <property type="component" value="Unassembled WGS sequence"/>
</dbReference>
<proteinExistence type="predicted"/>
<dbReference type="Pfam" id="PF00583">
    <property type="entry name" value="Acetyltransf_1"/>
    <property type="match status" value="1"/>
</dbReference>
<dbReference type="AlphaFoldDB" id="A0A3M8P9C0"/>
<comment type="caution">
    <text evidence="2">The sequence shown here is derived from an EMBL/GenBank/DDBJ whole genome shotgun (WGS) entry which is preliminary data.</text>
</comment>
<feature type="domain" description="N-acetyltransferase" evidence="1">
    <location>
        <begin position="7"/>
        <end position="160"/>
    </location>
</feature>
<gene>
    <name evidence="2" type="ORF">EEX84_06595</name>
</gene>
<organism evidence="2 3">
    <name type="scientific">Planococcus salinus</name>
    <dbReference type="NCBI Taxonomy" id="1848460"/>
    <lineage>
        <taxon>Bacteria</taxon>
        <taxon>Bacillati</taxon>
        <taxon>Bacillota</taxon>
        <taxon>Bacilli</taxon>
        <taxon>Bacillales</taxon>
        <taxon>Caryophanaceae</taxon>
        <taxon>Planococcus</taxon>
    </lineage>
</organism>
<accession>A0A3M8P9C0</accession>
<dbReference type="CDD" id="cd04301">
    <property type="entry name" value="NAT_SF"/>
    <property type="match status" value="1"/>
</dbReference>